<evidence type="ECO:0000313" key="1">
    <source>
        <dbReference type="EMBL" id="KAI5674489.1"/>
    </source>
</evidence>
<protein>
    <submittedName>
        <fullName evidence="1">Uncharacterized protein</fullName>
    </submittedName>
</protein>
<evidence type="ECO:0000313" key="2">
    <source>
        <dbReference type="Proteomes" id="UP001060085"/>
    </source>
</evidence>
<proteinExistence type="predicted"/>
<reference evidence="2" key="1">
    <citation type="journal article" date="2023" name="Nat. Plants">
        <title>Single-cell RNA sequencing provides a high-resolution roadmap for understanding the multicellular compartmentation of specialized metabolism.</title>
        <authorList>
            <person name="Sun S."/>
            <person name="Shen X."/>
            <person name="Li Y."/>
            <person name="Li Y."/>
            <person name="Wang S."/>
            <person name="Li R."/>
            <person name="Zhang H."/>
            <person name="Shen G."/>
            <person name="Guo B."/>
            <person name="Wei J."/>
            <person name="Xu J."/>
            <person name="St-Pierre B."/>
            <person name="Chen S."/>
            <person name="Sun C."/>
        </authorList>
    </citation>
    <scope>NUCLEOTIDE SEQUENCE [LARGE SCALE GENOMIC DNA]</scope>
</reference>
<dbReference type="Proteomes" id="UP001060085">
    <property type="component" value="Linkage Group LG03"/>
</dbReference>
<accession>A0ACC0BPE1</accession>
<gene>
    <name evidence="1" type="ORF">M9H77_14853</name>
</gene>
<comment type="caution">
    <text evidence="1">The sequence shown here is derived from an EMBL/GenBank/DDBJ whole genome shotgun (WGS) entry which is preliminary data.</text>
</comment>
<name>A0ACC0BPE1_CATRO</name>
<dbReference type="EMBL" id="CM044703">
    <property type="protein sequence ID" value="KAI5674489.1"/>
    <property type="molecule type" value="Genomic_DNA"/>
</dbReference>
<sequence length="202" mass="22532">MAGREVREYTNLTDPKDKKWAGKGKERIDDEEITFQRMVAKMQEVAGERGGYLHGRGALDSDDLLYLKEQMEAEEDAERLLRRTEKRAFAAFKKAVADTSPASIPLPLRVEPKPKSGIRQQDLLKRVVEVKPKRQRISSAPEGSDPSISSSVQVFNNSISESNQAQEKELSPSGLTKEPDKTVADNPVKSLLAAYESSEDED</sequence>
<keyword evidence="2" id="KW-1185">Reference proteome</keyword>
<organism evidence="1 2">
    <name type="scientific">Catharanthus roseus</name>
    <name type="common">Madagascar periwinkle</name>
    <name type="synonym">Vinca rosea</name>
    <dbReference type="NCBI Taxonomy" id="4058"/>
    <lineage>
        <taxon>Eukaryota</taxon>
        <taxon>Viridiplantae</taxon>
        <taxon>Streptophyta</taxon>
        <taxon>Embryophyta</taxon>
        <taxon>Tracheophyta</taxon>
        <taxon>Spermatophyta</taxon>
        <taxon>Magnoliopsida</taxon>
        <taxon>eudicotyledons</taxon>
        <taxon>Gunneridae</taxon>
        <taxon>Pentapetalae</taxon>
        <taxon>asterids</taxon>
        <taxon>lamiids</taxon>
        <taxon>Gentianales</taxon>
        <taxon>Apocynaceae</taxon>
        <taxon>Rauvolfioideae</taxon>
        <taxon>Vinceae</taxon>
        <taxon>Catharanthinae</taxon>
        <taxon>Catharanthus</taxon>
    </lineage>
</organism>